<sequence>MLIEPSTASRAPSTRRASEIAMTGRSKALLGTQAQ</sequence>
<dbReference type="EMBL" id="CSAE01001223">
    <property type="protein sequence ID" value="COX41245.1"/>
    <property type="molecule type" value="Genomic_DNA"/>
</dbReference>
<gene>
    <name evidence="2" type="ORF">ERS007703_05198</name>
</gene>
<proteinExistence type="predicted"/>
<evidence type="ECO:0000313" key="2">
    <source>
        <dbReference type="EMBL" id="COX41245.1"/>
    </source>
</evidence>
<reference evidence="3" key="1">
    <citation type="submission" date="2015-03" db="EMBL/GenBank/DDBJ databases">
        <authorList>
            <consortium name="Pathogen Informatics"/>
        </authorList>
    </citation>
    <scope>NUCLEOTIDE SEQUENCE [LARGE SCALE GENOMIC DNA]</scope>
    <source>
        <strain evidence="3">K00500041</strain>
    </source>
</reference>
<organism evidence="2 3">
    <name type="scientific">Mycobacterium tuberculosis</name>
    <dbReference type="NCBI Taxonomy" id="1773"/>
    <lineage>
        <taxon>Bacteria</taxon>
        <taxon>Bacillati</taxon>
        <taxon>Actinomycetota</taxon>
        <taxon>Actinomycetes</taxon>
        <taxon>Mycobacteriales</taxon>
        <taxon>Mycobacteriaceae</taxon>
        <taxon>Mycobacterium</taxon>
        <taxon>Mycobacterium tuberculosis complex</taxon>
    </lineage>
</organism>
<feature type="region of interest" description="Disordered" evidence="1">
    <location>
        <begin position="1"/>
        <end position="35"/>
    </location>
</feature>
<evidence type="ECO:0000313" key="3">
    <source>
        <dbReference type="Proteomes" id="UP000038802"/>
    </source>
</evidence>
<dbReference type="Proteomes" id="UP000038802">
    <property type="component" value="Unassembled WGS sequence"/>
</dbReference>
<feature type="compositionally biased region" description="Polar residues" evidence="1">
    <location>
        <begin position="1"/>
        <end position="12"/>
    </location>
</feature>
<name>A0A0U0TA75_MYCTX</name>
<accession>A0A0U0TA75</accession>
<evidence type="ECO:0000256" key="1">
    <source>
        <dbReference type="SAM" id="MobiDB-lite"/>
    </source>
</evidence>
<protein>
    <submittedName>
        <fullName evidence="2">Uncharacterized protein</fullName>
    </submittedName>
</protein>
<dbReference type="AlphaFoldDB" id="A0A0U0TA75"/>